<dbReference type="GeneID" id="37877516"/>
<dbReference type="Pfam" id="PF19769">
    <property type="entry name" value="CPxCG_zf"/>
    <property type="match status" value="1"/>
</dbReference>
<protein>
    <submittedName>
        <fullName evidence="1">Putative Zn-finger protein</fullName>
    </submittedName>
</protein>
<dbReference type="PIRSF" id="PIRSF015877">
    <property type="entry name" value="UCP015877"/>
    <property type="match status" value="1"/>
</dbReference>
<dbReference type="RefSeq" id="WP_119816352.1">
    <property type="nucleotide sequence ID" value="NZ_CP025066.1"/>
</dbReference>
<dbReference type="AlphaFoldDB" id="A0A343TI82"/>
<reference evidence="2" key="1">
    <citation type="submission" date="2017-11" db="EMBL/GenBank/DDBJ databases">
        <title>Phenotypic and genomic properties of facultatively anaerobic sulfur-reducing natronoarchaea from hypersaline soda lakes.</title>
        <authorList>
            <person name="Sorokin D.Y."/>
            <person name="Kublanov I.V."/>
            <person name="Roman P."/>
            <person name="Sinninghe Damste J.S."/>
            <person name="Golyshin P.N."/>
            <person name="Rojo D."/>
            <person name="Ciordia S."/>
            <person name="Mena M.D.C."/>
            <person name="Ferrer M."/>
            <person name="Messina E."/>
            <person name="Smedile F."/>
            <person name="La Spada G."/>
            <person name="La Cono V."/>
            <person name="Yakimov M.M."/>
        </authorList>
    </citation>
    <scope>NUCLEOTIDE SEQUENCE [LARGE SCALE GENOMIC DNA]</scope>
    <source>
        <strain evidence="2">AArc-Sl</strain>
    </source>
</reference>
<dbReference type="InterPro" id="IPR012041">
    <property type="entry name" value="Znf_CPxCG-like"/>
</dbReference>
<dbReference type="Proteomes" id="UP000263012">
    <property type="component" value="Chromosome"/>
</dbReference>
<sequence length="218" mass="24027">MTDIEAGDRIPVACPSCSPGAEVVHEVLKPGGQVTVRCTECSHVHKEQIEIESDVERTVVVSQSGESFTTRIEASPSDNLSVGDEFVVDSEDALLTARITALEREDGDRLEEANVEDIETIWTRAVDNVSVSVTLHPGDGNRDQSRSLTINVPGDYELTVGESESFGDEQFEIEGIQIRSDADGYRFEKFDHEGDSVFAKDAKRVYARDETTDAWSAW</sequence>
<gene>
    <name evidence="1" type="ORF">AArcSl_1170</name>
</gene>
<dbReference type="PANTHER" id="PTHR42195">
    <property type="entry name" value="UCP015877 FAMILY PROTEIN"/>
    <property type="match status" value="1"/>
</dbReference>
<organism evidence="1 2">
    <name type="scientific">Halalkaliarchaeum desulfuricum</name>
    <dbReference type="NCBI Taxonomy" id="2055893"/>
    <lineage>
        <taxon>Archaea</taxon>
        <taxon>Methanobacteriati</taxon>
        <taxon>Methanobacteriota</taxon>
        <taxon>Stenosarchaea group</taxon>
        <taxon>Halobacteria</taxon>
        <taxon>Halobacteriales</taxon>
        <taxon>Haloferacaceae</taxon>
        <taxon>Halalkaliarchaeum</taxon>
    </lineage>
</organism>
<dbReference type="KEGG" id="hdf:AArcSl_1170"/>
<evidence type="ECO:0000313" key="1">
    <source>
        <dbReference type="EMBL" id="AUX08804.1"/>
    </source>
</evidence>
<name>A0A343TI82_9EURY</name>
<evidence type="ECO:0000313" key="2">
    <source>
        <dbReference type="Proteomes" id="UP000263012"/>
    </source>
</evidence>
<dbReference type="PANTHER" id="PTHR42195:SF1">
    <property type="entry name" value="ZINC FINGER PROTEIN"/>
    <property type="match status" value="1"/>
</dbReference>
<dbReference type="OrthoDB" id="23364at2157"/>
<accession>A0A343TI82</accession>
<keyword evidence="2" id="KW-1185">Reference proteome</keyword>
<proteinExistence type="predicted"/>
<dbReference type="EMBL" id="CP025066">
    <property type="protein sequence ID" value="AUX08804.1"/>
    <property type="molecule type" value="Genomic_DNA"/>
</dbReference>